<proteinExistence type="predicted"/>
<dbReference type="PROSITE" id="PS50103">
    <property type="entry name" value="ZF_C3H1"/>
    <property type="match status" value="1"/>
</dbReference>
<evidence type="ECO:0000256" key="1">
    <source>
        <dbReference type="PROSITE-ProRule" id="PRU00723"/>
    </source>
</evidence>
<feature type="zinc finger region" description="C3H1-type" evidence="1">
    <location>
        <begin position="92"/>
        <end position="119"/>
    </location>
</feature>
<comment type="caution">
    <text evidence="3">The sequence shown here is derived from an EMBL/GenBank/DDBJ whole genome shotgun (WGS) entry which is preliminary data.</text>
</comment>
<feature type="domain" description="C3H1-type" evidence="2">
    <location>
        <begin position="92"/>
        <end position="119"/>
    </location>
</feature>
<keyword evidence="1" id="KW-0863">Zinc-finger</keyword>
<gene>
    <name evidence="3" type="ORF">EVOR1521_LOCUS28295</name>
</gene>
<keyword evidence="1" id="KW-0862">Zinc</keyword>
<dbReference type="Proteomes" id="UP001178507">
    <property type="component" value="Unassembled WGS sequence"/>
</dbReference>
<evidence type="ECO:0000313" key="4">
    <source>
        <dbReference type="Proteomes" id="UP001178507"/>
    </source>
</evidence>
<evidence type="ECO:0000259" key="2">
    <source>
        <dbReference type="PROSITE" id="PS50103"/>
    </source>
</evidence>
<keyword evidence="4" id="KW-1185">Reference proteome</keyword>
<accession>A0AA36NGL8</accession>
<dbReference type="InterPro" id="IPR000571">
    <property type="entry name" value="Znf_CCCH"/>
</dbReference>
<dbReference type="EMBL" id="CAUJNA010003622">
    <property type="protein sequence ID" value="CAJ1406297.1"/>
    <property type="molecule type" value="Genomic_DNA"/>
</dbReference>
<protein>
    <recommendedName>
        <fullName evidence="2">C3H1-type domain-containing protein</fullName>
    </recommendedName>
</protein>
<dbReference type="AlphaFoldDB" id="A0AA36NGL8"/>
<evidence type="ECO:0000313" key="3">
    <source>
        <dbReference type="EMBL" id="CAJ1406297.1"/>
    </source>
</evidence>
<keyword evidence="1" id="KW-0479">Metal-binding</keyword>
<name>A0AA36NGL8_9DINO</name>
<sequence length="238" mass="26946">MHALPRSHFVRYLCLSFSAVMGLRYRFTFIDEAPVLAVPRSHSCPARQKDPGPEEQALSWQVACLPDRAQRIREPAPAPTPAPSTGSVGHPQVCRRPCVYWARGACRLGSACGYCHMPHYRRDNLDKINRRVVHAMCEAELLAVIIPHLRRMTDGTELHQAKSLVDLLQRELALRRVCRASSVEDLKRLEKTLRRMSVPCLIGLITSRRWKGPLPQVLQEAMTSLREEFALAQHSATQ</sequence>
<reference evidence="3" key="1">
    <citation type="submission" date="2023-08" db="EMBL/GenBank/DDBJ databases">
        <authorList>
            <person name="Chen Y."/>
            <person name="Shah S."/>
            <person name="Dougan E. K."/>
            <person name="Thang M."/>
            <person name="Chan C."/>
        </authorList>
    </citation>
    <scope>NUCLEOTIDE SEQUENCE</scope>
</reference>
<dbReference type="GO" id="GO:0008270">
    <property type="term" value="F:zinc ion binding"/>
    <property type="evidence" value="ECO:0007669"/>
    <property type="project" value="UniProtKB-KW"/>
</dbReference>
<organism evidence="3 4">
    <name type="scientific">Effrenium voratum</name>
    <dbReference type="NCBI Taxonomy" id="2562239"/>
    <lineage>
        <taxon>Eukaryota</taxon>
        <taxon>Sar</taxon>
        <taxon>Alveolata</taxon>
        <taxon>Dinophyceae</taxon>
        <taxon>Suessiales</taxon>
        <taxon>Symbiodiniaceae</taxon>
        <taxon>Effrenium</taxon>
    </lineage>
</organism>